<dbReference type="EMBL" id="WIGM01000554">
    <property type="protein sequence ID" value="KAF6822151.1"/>
    <property type="molecule type" value="Genomic_DNA"/>
</dbReference>
<protein>
    <submittedName>
        <fullName evidence="2">Uncharacterized protein</fullName>
    </submittedName>
</protein>
<evidence type="ECO:0000313" key="3">
    <source>
        <dbReference type="Proteomes" id="UP000639643"/>
    </source>
</evidence>
<feature type="transmembrane region" description="Helical" evidence="1">
    <location>
        <begin position="31"/>
        <end position="49"/>
    </location>
</feature>
<dbReference type="OrthoDB" id="3540210at2759"/>
<dbReference type="AlphaFoldDB" id="A0A8H6N7E3"/>
<name>A0A8H6N7E3_9PEZI</name>
<dbReference type="Proteomes" id="UP000639643">
    <property type="component" value="Unassembled WGS sequence"/>
</dbReference>
<evidence type="ECO:0000256" key="1">
    <source>
        <dbReference type="SAM" id="Phobius"/>
    </source>
</evidence>
<accession>A0A8H6N7E3</accession>
<organism evidence="2 3">
    <name type="scientific">Colletotrichum musicola</name>
    <dbReference type="NCBI Taxonomy" id="2175873"/>
    <lineage>
        <taxon>Eukaryota</taxon>
        <taxon>Fungi</taxon>
        <taxon>Dikarya</taxon>
        <taxon>Ascomycota</taxon>
        <taxon>Pezizomycotina</taxon>
        <taxon>Sordariomycetes</taxon>
        <taxon>Hypocreomycetidae</taxon>
        <taxon>Glomerellales</taxon>
        <taxon>Glomerellaceae</taxon>
        <taxon>Colletotrichum</taxon>
        <taxon>Colletotrichum orchidearum species complex</taxon>
    </lineage>
</organism>
<feature type="transmembrane region" description="Helical" evidence="1">
    <location>
        <begin position="526"/>
        <end position="550"/>
    </location>
</feature>
<keyword evidence="1" id="KW-1133">Transmembrane helix</keyword>
<evidence type="ECO:0000313" key="2">
    <source>
        <dbReference type="EMBL" id="KAF6822151.1"/>
    </source>
</evidence>
<keyword evidence="1" id="KW-0812">Transmembrane</keyword>
<reference evidence="2" key="1">
    <citation type="journal article" date="2020" name="Phytopathology">
        <title>Genome Sequence Resources of Colletotrichum truncatum, C. plurivorum, C. musicola, and C. sojae: Four Species Pathogenic to Soybean (Glycine max).</title>
        <authorList>
            <person name="Rogerio F."/>
            <person name="Boufleur T.R."/>
            <person name="Ciampi-Guillardi M."/>
            <person name="Sukno S.A."/>
            <person name="Thon M.R."/>
            <person name="Massola Junior N.S."/>
            <person name="Baroncelli R."/>
        </authorList>
    </citation>
    <scope>NUCLEOTIDE SEQUENCE</scope>
    <source>
        <strain evidence="2">LFN0074</strain>
    </source>
</reference>
<sequence>MSQQIYTGVWTDWTYGRVNGATITLSARDGAFLLAFVATLVTVVAARLWRIVGFICHQALASGGKHDGLYYQRQLILRNTPTPMSAAWLFLQQAWHWQRIADRSLLRTLPWAVGGLLYVGLFAAAAIFSSRISDAATEFRLLAPTSCGLFVPSDRDAFQEKATYDNSAASVYSRQCYGNAAGPACGILPVKSIQYTNYSVDCPFRSDICMAVNSFIMETEMIDSHIHLGINAPKQDRTYYQRQTTCSPLITDSGFIQYVNGDEARALGWNDSVTIKYLYGALGSENYTYLYNTYAERMQIGYSTWSYYSLASAKESPWRPTEALSLDGRDLTLILIAPNSVIHLRPNDDPVFGTNASQETADGTMYYFPDRFVSPIACADGHRFCNPINGMCTPFRGSSEVVRWTRARELGLNAAQSAAAERLGFAVSASTFYDLVFTRMQSFLNAQELVSGLTQLPLPADQWKLEMNLLFSAAMAKMQHRMAEYVVGPTVPVRGALVKPWEVAGDGGAFEKLCHSQMSRLSQGTLNFSVLGLSILLGLGGVIIAVSWVLEPLAGWLQRKTGYGATKAKRWERDENLQVMRMLFEAKEAGGWKGTTDSFPVTTSNGTFEYDAAFLSDGVVVHRVSQDASEGKA</sequence>
<keyword evidence="3" id="KW-1185">Reference proteome</keyword>
<feature type="transmembrane region" description="Helical" evidence="1">
    <location>
        <begin position="109"/>
        <end position="128"/>
    </location>
</feature>
<comment type="caution">
    <text evidence="2">The sequence shown here is derived from an EMBL/GenBank/DDBJ whole genome shotgun (WGS) entry which is preliminary data.</text>
</comment>
<proteinExistence type="predicted"/>
<keyword evidence="1" id="KW-0472">Membrane</keyword>
<gene>
    <name evidence="2" type="ORF">CMUS01_11197</name>
</gene>